<dbReference type="InterPro" id="IPR005288">
    <property type="entry name" value="NadB"/>
</dbReference>
<reference evidence="2 3" key="1">
    <citation type="journal article" date="2016" name="BMC Genomics">
        <title>Type VI secretion systems of human gut Bacteroidales segregate into three genetic architectures, two of which are contained on mobile genetic elements.</title>
        <authorList>
            <person name="Coyne M.J."/>
            <person name="Roelofs K.G."/>
            <person name="Comstock L.E."/>
        </authorList>
    </citation>
    <scope>NUCLEOTIDE SEQUENCE [LARGE SCALE GENOMIC DNA]</scope>
    <source>
        <strain evidence="2 3">CL09T03C01</strain>
    </source>
</reference>
<organism evidence="2 3">
    <name type="scientific">Bacteroides stercoris</name>
    <dbReference type="NCBI Taxonomy" id="46506"/>
    <lineage>
        <taxon>Bacteria</taxon>
        <taxon>Pseudomonadati</taxon>
        <taxon>Bacteroidota</taxon>
        <taxon>Bacteroidia</taxon>
        <taxon>Bacteroidales</taxon>
        <taxon>Bacteroidaceae</taxon>
        <taxon>Bacteroides</taxon>
    </lineage>
</organism>
<dbReference type="PANTHER" id="PTHR42716:SF3">
    <property type="entry name" value="SLL1913 PROTEIN"/>
    <property type="match status" value="1"/>
</dbReference>
<evidence type="ECO:0000313" key="2">
    <source>
        <dbReference type="EMBL" id="KWR53977.1"/>
    </source>
</evidence>
<dbReference type="Gene3D" id="3.50.50.60">
    <property type="entry name" value="FAD/NAD(P)-binding domain"/>
    <property type="match status" value="1"/>
</dbReference>
<dbReference type="PANTHER" id="PTHR42716">
    <property type="entry name" value="L-ASPARTATE OXIDASE"/>
    <property type="match status" value="1"/>
</dbReference>
<dbReference type="PATRIC" id="fig|46506.5.peg.2389"/>
<sequence precursor="true">MRTIYLTCLIYLFLSAVSCVNKHEVTVDVLVIGGSVSGISSGIQAARMGVNTLVVEESEWLGGMLTAAGVSAVDGNYQLPAGIWGEFRSQLALHYGGLDSLKTGWVSNVLFEPSVGNQIFHRMVETESHLQVWKGFTLCDIKKTPAGWCAEVVSEQEGIKTIYTKVLIDATELGDVAKRCGVKYDIGMESRHQTQEDIAPEKENNILQDLTYVAVLKDYGKDVTIPQPANYNPAEFACSCANSRCVSPKEPGRVWSKEKLITYGKLPNNKYMINWPIEGNDFYANIIELSETERKAVLEQAKQRTLRFLYFIQKELGFNTLSLADDEFPTADKLPLIPYHRESRRIHGLVRFTLNHMTHPFDQVQKLYRTSVAVGDYPVDHHHTRYQCYEDLPNLYFYPVPSFGLPLGTLIPKDVDDLIVAEKSISVSNIANGATRLQPVVLQIGQAAGALAALAVVENKPISQVGVRQVQQVILDAKGYLLPYLDVPVDDVCFQSYQRIGSTGILKGEGRNVDWSNQTWLRVNDVLLTSELQGLEEIYPYVQFPAESKTISLKEAIHVLKLIVAMEGMSDVNVDKKITDVWEAFNLGDMILTQPILRGQMAVLLDQIVDPFHRKAVDLEGFFIE</sequence>
<proteinExistence type="predicted"/>
<accession>A0A108T661</accession>
<name>A0A108T661_BACSE</name>
<dbReference type="Proteomes" id="UP000056419">
    <property type="component" value="Unassembled WGS sequence"/>
</dbReference>
<dbReference type="GO" id="GO:0009435">
    <property type="term" value="P:NAD+ biosynthetic process"/>
    <property type="evidence" value="ECO:0007669"/>
    <property type="project" value="InterPro"/>
</dbReference>
<dbReference type="Pfam" id="PF12831">
    <property type="entry name" value="FAD_oxidored"/>
    <property type="match status" value="1"/>
</dbReference>
<dbReference type="AlphaFoldDB" id="A0A108T661"/>
<feature type="signal peptide" evidence="1">
    <location>
        <begin position="1"/>
        <end position="18"/>
    </location>
</feature>
<evidence type="ECO:0000313" key="3">
    <source>
        <dbReference type="Proteomes" id="UP000056419"/>
    </source>
</evidence>
<gene>
    <name evidence="2" type="ORF">AA415_02228</name>
</gene>
<protein>
    <submittedName>
        <fullName evidence="2">FAD dependent oxidoreductase</fullName>
    </submittedName>
</protein>
<dbReference type="GO" id="GO:0008734">
    <property type="term" value="F:L-aspartate oxidase activity"/>
    <property type="evidence" value="ECO:0007669"/>
    <property type="project" value="InterPro"/>
</dbReference>
<dbReference type="RefSeq" id="WP_060386107.1">
    <property type="nucleotide sequence ID" value="NZ_CAXVLE010000036.1"/>
</dbReference>
<dbReference type="SUPFAM" id="SSF51905">
    <property type="entry name" value="FAD/NAD(P)-binding domain"/>
    <property type="match status" value="1"/>
</dbReference>
<dbReference type="EMBL" id="LRGC01000010">
    <property type="protein sequence ID" value="KWR53977.1"/>
    <property type="molecule type" value="Genomic_DNA"/>
</dbReference>
<keyword evidence="1" id="KW-0732">Signal</keyword>
<comment type="caution">
    <text evidence="2">The sequence shown here is derived from an EMBL/GenBank/DDBJ whole genome shotgun (WGS) entry which is preliminary data.</text>
</comment>
<feature type="chain" id="PRO_5007130775" evidence="1">
    <location>
        <begin position="19"/>
        <end position="625"/>
    </location>
</feature>
<dbReference type="PROSITE" id="PS51257">
    <property type="entry name" value="PROKAR_LIPOPROTEIN"/>
    <property type="match status" value="1"/>
</dbReference>
<dbReference type="InterPro" id="IPR036188">
    <property type="entry name" value="FAD/NAD-bd_sf"/>
</dbReference>
<keyword evidence="3" id="KW-1185">Reference proteome</keyword>
<evidence type="ECO:0000256" key="1">
    <source>
        <dbReference type="SAM" id="SignalP"/>
    </source>
</evidence>
<dbReference type="STRING" id="46506.AA415_02228"/>